<comment type="caution">
    <text evidence="2">The sequence shown here is derived from an EMBL/GenBank/DDBJ whole genome shotgun (WGS) entry which is preliminary data.</text>
</comment>
<keyword evidence="3" id="KW-1185">Reference proteome</keyword>
<proteinExistence type="predicted"/>
<gene>
    <name evidence="2" type="ORF">Lsed01_00236</name>
</gene>
<evidence type="ECO:0000313" key="3">
    <source>
        <dbReference type="Proteomes" id="UP001426770"/>
    </source>
</evidence>
<accession>A0ABP9WDC2</accession>
<dbReference type="EMBL" id="BAABRR010000001">
    <property type="protein sequence ID" value="GAA5517820.1"/>
    <property type="molecule type" value="Genomic_DNA"/>
</dbReference>
<name>A0ABP9WDC2_9MICO</name>
<reference evidence="2 3" key="1">
    <citation type="submission" date="2024-02" db="EMBL/GenBank/DDBJ databases">
        <title>Lysinimicrobium sediminis NBRC 112286.</title>
        <authorList>
            <person name="Ichikawa N."/>
            <person name="Katano-Makiyama Y."/>
            <person name="Hidaka K."/>
        </authorList>
    </citation>
    <scope>NUCLEOTIDE SEQUENCE [LARGE SCALE GENOMIC DNA]</scope>
    <source>
        <strain evidence="2 3">NBRC 112286</strain>
    </source>
</reference>
<dbReference type="RefSeq" id="WP_286215878.1">
    <property type="nucleotide sequence ID" value="NZ_AP027736.1"/>
</dbReference>
<dbReference type="Proteomes" id="UP001426770">
    <property type="component" value="Unassembled WGS sequence"/>
</dbReference>
<protein>
    <recommendedName>
        <fullName evidence="4">Antitoxin</fullName>
    </recommendedName>
</protein>
<organism evidence="2 3">
    <name type="scientific">Demequina sediminis</name>
    <dbReference type="NCBI Taxonomy" id="1930058"/>
    <lineage>
        <taxon>Bacteria</taxon>
        <taxon>Bacillati</taxon>
        <taxon>Actinomycetota</taxon>
        <taxon>Actinomycetes</taxon>
        <taxon>Micrococcales</taxon>
        <taxon>Demequinaceae</taxon>
        <taxon>Demequina</taxon>
    </lineage>
</organism>
<feature type="region of interest" description="Disordered" evidence="1">
    <location>
        <begin position="1"/>
        <end position="33"/>
    </location>
</feature>
<evidence type="ECO:0000313" key="2">
    <source>
        <dbReference type="EMBL" id="GAA5517820.1"/>
    </source>
</evidence>
<evidence type="ECO:0008006" key="4">
    <source>
        <dbReference type="Google" id="ProtNLM"/>
    </source>
</evidence>
<evidence type="ECO:0000256" key="1">
    <source>
        <dbReference type="SAM" id="MobiDB-lite"/>
    </source>
</evidence>
<sequence length="52" mass="5845">MDMKDLANKAKDALPDDETLGKVGDKIREHTPDNVDVQVAKAEQWAKDHNKD</sequence>